<evidence type="ECO:0000256" key="5">
    <source>
        <dbReference type="HAMAP-Rule" id="MF_00014"/>
    </source>
</evidence>
<evidence type="ECO:0000259" key="7">
    <source>
        <dbReference type="Pfam" id="PF24986"/>
    </source>
</evidence>
<evidence type="ECO:0000256" key="3">
    <source>
        <dbReference type="ARBA" id="ARBA00022552"/>
    </source>
</evidence>
<dbReference type="InterPro" id="IPR011033">
    <property type="entry name" value="PRC_barrel-like_sf"/>
</dbReference>
<reference evidence="9" key="1">
    <citation type="journal article" date="2019" name="Int. J. Syst. Evol. Microbiol.">
        <title>The Global Catalogue of Microorganisms (GCM) 10K type strain sequencing project: providing services to taxonomists for standard genome sequencing and annotation.</title>
        <authorList>
            <consortium name="The Broad Institute Genomics Platform"/>
            <consortium name="The Broad Institute Genome Sequencing Center for Infectious Disease"/>
            <person name="Wu L."/>
            <person name="Ma J."/>
        </authorList>
    </citation>
    <scope>NUCLEOTIDE SEQUENCE [LARGE SCALE GENOMIC DNA]</scope>
    <source>
        <strain evidence="9">CECT 8570</strain>
    </source>
</reference>
<comment type="subcellular location">
    <subcellularLocation>
        <location evidence="5">Cytoplasm</location>
    </subcellularLocation>
</comment>
<organism evidence="8 9">
    <name type="scientific">Simiduia curdlanivorans</name>
    <dbReference type="NCBI Taxonomy" id="1492769"/>
    <lineage>
        <taxon>Bacteria</taxon>
        <taxon>Pseudomonadati</taxon>
        <taxon>Pseudomonadota</taxon>
        <taxon>Gammaproteobacteria</taxon>
        <taxon>Cellvibrionales</taxon>
        <taxon>Cellvibrionaceae</taxon>
        <taxon>Simiduia</taxon>
    </lineage>
</organism>
<evidence type="ECO:0000256" key="1">
    <source>
        <dbReference type="ARBA" id="ARBA00022490"/>
    </source>
</evidence>
<dbReference type="InterPro" id="IPR002676">
    <property type="entry name" value="RimM_N"/>
</dbReference>
<gene>
    <name evidence="5 8" type="primary">rimM</name>
    <name evidence="8" type="ORF">ACFOX3_16400</name>
</gene>
<evidence type="ECO:0000256" key="2">
    <source>
        <dbReference type="ARBA" id="ARBA00022517"/>
    </source>
</evidence>
<dbReference type="Gene3D" id="2.30.30.240">
    <property type="entry name" value="PRC-barrel domain"/>
    <property type="match status" value="1"/>
</dbReference>
<evidence type="ECO:0000259" key="6">
    <source>
        <dbReference type="Pfam" id="PF01782"/>
    </source>
</evidence>
<protein>
    <recommendedName>
        <fullName evidence="5">Ribosome maturation factor RimM</fullName>
    </recommendedName>
</protein>
<dbReference type="NCBIfam" id="TIGR02273">
    <property type="entry name" value="16S_RimM"/>
    <property type="match status" value="1"/>
</dbReference>
<dbReference type="EMBL" id="JBHSCX010000021">
    <property type="protein sequence ID" value="MFC4363900.1"/>
    <property type="molecule type" value="Genomic_DNA"/>
</dbReference>
<keyword evidence="4 5" id="KW-0143">Chaperone</keyword>
<dbReference type="SUPFAM" id="SSF50346">
    <property type="entry name" value="PRC-barrel domain"/>
    <property type="match status" value="1"/>
</dbReference>
<comment type="domain">
    <text evidence="5">The PRC barrel domain binds ribosomal protein uS19.</text>
</comment>
<keyword evidence="9" id="KW-1185">Reference proteome</keyword>
<comment type="similarity">
    <text evidence="5">Belongs to the RimM family.</text>
</comment>
<dbReference type="SUPFAM" id="SSF50447">
    <property type="entry name" value="Translation proteins"/>
    <property type="match status" value="1"/>
</dbReference>
<dbReference type="InterPro" id="IPR036976">
    <property type="entry name" value="RimM_N_sf"/>
</dbReference>
<evidence type="ECO:0000313" key="9">
    <source>
        <dbReference type="Proteomes" id="UP001595840"/>
    </source>
</evidence>
<dbReference type="Pfam" id="PF24986">
    <property type="entry name" value="PRC_RimM"/>
    <property type="match status" value="1"/>
</dbReference>
<dbReference type="Gene3D" id="2.40.30.60">
    <property type="entry name" value="RimM"/>
    <property type="match status" value="1"/>
</dbReference>
<evidence type="ECO:0000256" key="4">
    <source>
        <dbReference type="ARBA" id="ARBA00023186"/>
    </source>
</evidence>
<evidence type="ECO:0000313" key="8">
    <source>
        <dbReference type="EMBL" id="MFC4363900.1"/>
    </source>
</evidence>
<keyword evidence="3 5" id="KW-0698">rRNA processing</keyword>
<feature type="domain" description="Ribosome maturation factor RimM PRC barrel" evidence="7">
    <location>
        <begin position="103"/>
        <end position="176"/>
    </location>
</feature>
<dbReference type="InterPro" id="IPR011961">
    <property type="entry name" value="RimM"/>
</dbReference>
<accession>A0ABV8V9J9</accession>
<dbReference type="Proteomes" id="UP001595840">
    <property type="component" value="Unassembled WGS sequence"/>
</dbReference>
<comment type="caution">
    <text evidence="8">The sequence shown here is derived from an EMBL/GenBank/DDBJ whole genome shotgun (WGS) entry which is preliminary data.</text>
</comment>
<dbReference type="HAMAP" id="MF_00014">
    <property type="entry name" value="Ribosome_mat_RimM"/>
    <property type="match status" value="1"/>
</dbReference>
<dbReference type="PANTHER" id="PTHR33692:SF1">
    <property type="entry name" value="RIBOSOME MATURATION FACTOR RIMM"/>
    <property type="match status" value="1"/>
</dbReference>
<dbReference type="PANTHER" id="PTHR33692">
    <property type="entry name" value="RIBOSOME MATURATION FACTOR RIMM"/>
    <property type="match status" value="1"/>
</dbReference>
<comment type="function">
    <text evidence="5">An accessory protein needed during the final step in the assembly of 30S ribosomal subunit, possibly for assembly of the head region. Essential for efficient processing of 16S rRNA. May be needed both before and after RbfA during the maturation of 16S rRNA. It has affinity for free ribosomal 30S subunits but not for 70S ribosomes.</text>
</comment>
<dbReference type="InterPro" id="IPR056792">
    <property type="entry name" value="PRC_RimM"/>
</dbReference>
<proteinExistence type="inferred from homology"/>
<dbReference type="RefSeq" id="WP_290263146.1">
    <property type="nucleotide sequence ID" value="NZ_JAUFQG010000004.1"/>
</dbReference>
<sequence>MTDTRSNLIDVGRITSVFGIKGWVKVHSDTEPAENIVSYKPWWLKTRHGVKAVEVDEFQAHGKGFIAHIKGVDDRDAAEALAKVTISVERAQLPELDSEEYYWHQLENLQVISVFGGAEVVFGRVSHLLETGANDVLVVKPEADSLDDKERLVPYVPGQFVQKIDLDAGKIWVDWDPEF</sequence>
<dbReference type="InterPro" id="IPR009000">
    <property type="entry name" value="Transl_B-barrel_sf"/>
</dbReference>
<name>A0ABV8V9J9_9GAMM</name>
<comment type="subunit">
    <text evidence="5">Binds ribosomal protein uS19.</text>
</comment>
<keyword evidence="1 5" id="KW-0963">Cytoplasm</keyword>
<dbReference type="Pfam" id="PF01782">
    <property type="entry name" value="RimM"/>
    <property type="match status" value="1"/>
</dbReference>
<keyword evidence="2 5" id="KW-0690">Ribosome biogenesis</keyword>
<feature type="domain" description="RimM N-terminal" evidence="6">
    <location>
        <begin position="11"/>
        <end position="92"/>
    </location>
</feature>